<dbReference type="PATRIC" id="fig|1352936.5.peg.6792"/>
<reference evidence="3 4" key="1">
    <citation type="journal article" date="2014" name="Genome Announc.">
        <title>Draft Genome Sequence of Streptomyces roseochromogenes subsp. oscitans DS 12.976, Producer of the Aminocoumarin Antibiotic Clorobiocin.</title>
        <authorList>
            <person name="Ruckert C."/>
            <person name="Kalinowski J."/>
            <person name="Heide L."/>
            <person name="Apel A.K."/>
        </authorList>
    </citation>
    <scope>NUCLEOTIDE SEQUENCE [LARGE SCALE GENOMIC DNA]</scope>
    <source>
        <strain evidence="3 4">DS 12.976</strain>
    </source>
</reference>
<name>V6JV33_STRRC</name>
<accession>V6JV33</accession>
<dbReference type="GO" id="GO:0003824">
    <property type="term" value="F:catalytic activity"/>
    <property type="evidence" value="ECO:0007669"/>
    <property type="project" value="UniProtKB-ARBA"/>
</dbReference>
<comment type="caution">
    <text evidence="3">The sequence shown here is derived from an EMBL/GenBank/DDBJ whole genome shotgun (WGS) entry which is preliminary data.</text>
</comment>
<sequence>MPAPHGPLAGVEIRRPGPSGPHWNGSRVALVSGAGGAKEDFLPLMHRLVEAGRRLFAVDLRGQNETPGLDDPAAYGIGALATDLAVAMTAVCARKPVHLVGHGAGALVAATAVLQARSRERFTPSTYLSLTLVAPCWGGPMTAGDAEPADWELLMARQHRGGTMADERRAVIRQRLARSHPMSLEHLASATAGPDLVTGLRAEGIRMLVVGGAEDPLVPVDRTAELARRLGARHGVVPGAGHLPHHDNPDALAGTLTAFWAEDGT</sequence>
<dbReference type="HOGENOM" id="CLU_020336_23_0_11"/>
<dbReference type="STRING" id="1352936.M878_32600"/>
<dbReference type="Proteomes" id="UP000017984">
    <property type="component" value="Chromosome"/>
</dbReference>
<evidence type="ECO:0000256" key="1">
    <source>
        <dbReference type="SAM" id="MobiDB-lite"/>
    </source>
</evidence>
<dbReference type="SUPFAM" id="SSF53474">
    <property type="entry name" value="alpha/beta-Hydrolases"/>
    <property type="match status" value="1"/>
</dbReference>
<keyword evidence="4" id="KW-1185">Reference proteome</keyword>
<dbReference type="InterPro" id="IPR000073">
    <property type="entry name" value="AB_hydrolase_1"/>
</dbReference>
<dbReference type="RefSeq" id="WP_023551215.1">
    <property type="nucleotide sequence ID" value="NZ_CM002285.1"/>
</dbReference>
<evidence type="ECO:0000313" key="4">
    <source>
        <dbReference type="Proteomes" id="UP000017984"/>
    </source>
</evidence>
<dbReference type="InterPro" id="IPR029058">
    <property type="entry name" value="AB_hydrolase_fold"/>
</dbReference>
<protein>
    <recommendedName>
        <fullName evidence="2">AB hydrolase-1 domain-containing protein</fullName>
    </recommendedName>
</protein>
<proteinExistence type="predicted"/>
<dbReference type="Gene3D" id="3.40.50.1820">
    <property type="entry name" value="alpha/beta hydrolase"/>
    <property type="match status" value="1"/>
</dbReference>
<evidence type="ECO:0000259" key="2">
    <source>
        <dbReference type="Pfam" id="PF12697"/>
    </source>
</evidence>
<evidence type="ECO:0000313" key="3">
    <source>
        <dbReference type="EMBL" id="EST23765.1"/>
    </source>
</evidence>
<feature type="region of interest" description="Disordered" evidence="1">
    <location>
        <begin position="1"/>
        <end position="22"/>
    </location>
</feature>
<dbReference type="InterPro" id="IPR050228">
    <property type="entry name" value="Carboxylesterase_BioH"/>
</dbReference>
<organism evidence="3 4">
    <name type="scientific">Streptomyces roseochromogenus subsp. oscitans DS 12.976</name>
    <dbReference type="NCBI Taxonomy" id="1352936"/>
    <lineage>
        <taxon>Bacteria</taxon>
        <taxon>Bacillati</taxon>
        <taxon>Actinomycetota</taxon>
        <taxon>Actinomycetes</taxon>
        <taxon>Kitasatosporales</taxon>
        <taxon>Streptomycetaceae</taxon>
        <taxon>Streptomyces</taxon>
    </lineage>
</organism>
<dbReference type="AlphaFoldDB" id="V6JV33"/>
<dbReference type="PANTHER" id="PTHR43194">
    <property type="entry name" value="HYDROLASE ALPHA/BETA FOLD FAMILY"/>
    <property type="match status" value="1"/>
</dbReference>
<feature type="domain" description="AB hydrolase-1" evidence="2">
    <location>
        <begin position="30"/>
        <end position="253"/>
    </location>
</feature>
<dbReference type="EMBL" id="AWQX01000276">
    <property type="protein sequence ID" value="EST23765.1"/>
    <property type="molecule type" value="Genomic_DNA"/>
</dbReference>
<dbReference type="Pfam" id="PF12697">
    <property type="entry name" value="Abhydrolase_6"/>
    <property type="match status" value="1"/>
</dbReference>
<dbReference type="PANTHER" id="PTHR43194:SF2">
    <property type="entry name" value="PEROXISOMAL MEMBRANE PROTEIN LPX1"/>
    <property type="match status" value="1"/>
</dbReference>
<gene>
    <name evidence="3" type="ORF">M878_32600</name>
</gene>